<evidence type="ECO:0000256" key="7">
    <source>
        <dbReference type="HAMAP-Rule" id="MF_00415"/>
    </source>
</evidence>
<feature type="signal peptide" evidence="8">
    <location>
        <begin position="1"/>
        <end position="18"/>
    </location>
</feature>
<dbReference type="PANTHER" id="PTHR34933:SF1">
    <property type="entry name" value="FLAGELLAR L-RING PROTEIN"/>
    <property type="match status" value="1"/>
</dbReference>
<dbReference type="Proteomes" id="UP000676409">
    <property type="component" value="Chromosome"/>
</dbReference>
<dbReference type="GO" id="GO:0009427">
    <property type="term" value="C:bacterial-type flagellum basal body, distal rod, L ring"/>
    <property type="evidence" value="ECO:0007669"/>
    <property type="project" value="InterPro"/>
</dbReference>
<comment type="function">
    <text evidence="1 7">Assembles around the rod to form the L-ring and probably protects the motor/basal body from shearing forces during rotation.</text>
</comment>
<evidence type="ECO:0000256" key="5">
    <source>
        <dbReference type="ARBA" id="ARBA00023143"/>
    </source>
</evidence>
<dbReference type="GO" id="GO:0071973">
    <property type="term" value="P:bacterial-type flagellum-dependent cell motility"/>
    <property type="evidence" value="ECO:0007669"/>
    <property type="project" value="InterPro"/>
</dbReference>
<dbReference type="RefSeq" id="WP_211937871.1">
    <property type="nucleotide sequence ID" value="NZ_CP073078.1"/>
</dbReference>
<protein>
    <recommendedName>
        <fullName evidence="7">Flagellar L-ring protein</fullName>
    </recommendedName>
    <alternativeName>
        <fullName evidence="7">Basal body L-ring protein</fullName>
    </alternativeName>
</protein>
<dbReference type="GO" id="GO:0003774">
    <property type="term" value="F:cytoskeletal motor activity"/>
    <property type="evidence" value="ECO:0007669"/>
    <property type="project" value="InterPro"/>
</dbReference>
<evidence type="ECO:0000256" key="1">
    <source>
        <dbReference type="ARBA" id="ARBA00002591"/>
    </source>
</evidence>
<keyword evidence="5 7" id="KW-0975">Bacterial flagellum</keyword>
<name>A0A975FYW6_9CAUL</name>
<evidence type="ECO:0000256" key="8">
    <source>
        <dbReference type="SAM" id="SignalP"/>
    </source>
</evidence>
<evidence type="ECO:0000256" key="6">
    <source>
        <dbReference type="ARBA" id="ARBA00023237"/>
    </source>
</evidence>
<feature type="chain" id="PRO_5037041043" description="Flagellar L-ring protein" evidence="8">
    <location>
        <begin position="19"/>
        <end position="247"/>
    </location>
</feature>
<dbReference type="PANTHER" id="PTHR34933">
    <property type="entry name" value="FLAGELLAR L-RING PROTEIN"/>
    <property type="match status" value="1"/>
</dbReference>
<evidence type="ECO:0000313" key="10">
    <source>
        <dbReference type="Proteomes" id="UP000676409"/>
    </source>
</evidence>
<evidence type="ECO:0000313" key="9">
    <source>
        <dbReference type="EMBL" id="QUD87820.1"/>
    </source>
</evidence>
<dbReference type="AlphaFoldDB" id="A0A975FYW6"/>
<keyword evidence="4 7" id="KW-0472">Membrane</keyword>
<evidence type="ECO:0000256" key="3">
    <source>
        <dbReference type="ARBA" id="ARBA00022729"/>
    </source>
</evidence>
<comment type="similarity">
    <text evidence="2 7">Belongs to the FlgH family.</text>
</comment>
<comment type="subunit">
    <text evidence="7">The basal body constitutes a major portion of the flagellar organelle and consists of four rings (L,P,S, and M) mounted on a central rod.</text>
</comment>
<evidence type="ECO:0000256" key="2">
    <source>
        <dbReference type="ARBA" id="ARBA00006929"/>
    </source>
</evidence>
<gene>
    <name evidence="7" type="primary">flgH</name>
    <name evidence="9" type="ORF">KCG34_22715</name>
</gene>
<keyword evidence="6 7" id="KW-0998">Cell outer membrane</keyword>
<dbReference type="PRINTS" id="PR01008">
    <property type="entry name" value="FLGLRINGFLGH"/>
</dbReference>
<reference evidence="9" key="1">
    <citation type="submission" date="2021-04" db="EMBL/GenBank/DDBJ databases">
        <title>The complete genome sequence of Caulobacter sp. S6.</title>
        <authorList>
            <person name="Tang Y."/>
            <person name="Ouyang W."/>
            <person name="Liu Q."/>
            <person name="Huang B."/>
            <person name="Guo Z."/>
            <person name="Lei P."/>
        </authorList>
    </citation>
    <scope>NUCLEOTIDE SEQUENCE</scope>
    <source>
        <strain evidence="9">S6</strain>
    </source>
</reference>
<organism evidence="9 10">
    <name type="scientific">Phenylobacterium montanum</name>
    <dbReference type="NCBI Taxonomy" id="2823693"/>
    <lineage>
        <taxon>Bacteria</taxon>
        <taxon>Pseudomonadati</taxon>
        <taxon>Pseudomonadota</taxon>
        <taxon>Alphaproteobacteria</taxon>
        <taxon>Caulobacterales</taxon>
        <taxon>Caulobacteraceae</taxon>
        <taxon>Phenylobacterium</taxon>
    </lineage>
</organism>
<keyword evidence="9" id="KW-0282">Flagellum</keyword>
<dbReference type="GO" id="GO:0009279">
    <property type="term" value="C:cell outer membrane"/>
    <property type="evidence" value="ECO:0007669"/>
    <property type="project" value="UniProtKB-SubCell"/>
</dbReference>
<dbReference type="EMBL" id="CP073078">
    <property type="protein sequence ID" value="QUD87820.1"/>
    <property type="molecule type" value="Genomic_DNA"/>
</dbReference>
<accession>A0A975FYW6</accession>
<keyword evidence="9" id="KW-0969">Cilium</keyword>
<evidence type="ECO:0000256" key="4">
    <source>
        <dbReference type="ARBA" id="ARBA00023136"/>
    </source>
</evidence>
<keyword evidence="9" id="KW-0966">Cell projection</keyword>
<keyword evidence="3 8" id="KW-0732">Signal</keyword>
<dbReference type="InterPro" id="IPR000527">
    <property type="entry name" value="Flag_Lring"/>
</dbReference>
<dbReference type="NCBIfam" id="NF001305">
    <property type="entry name" value="PRK00249.1-5"/>
    <property type="match status" value="1"/>
</dbReference>
<dbReference type="KEGG" id="caul:KCG34_22715"/>
<comment type="subcellular location">
    <subcellularLocation>
        <location evidence="7">Cell outer membrane</location>
    </subcellularLocation>
    <subcellularLocation>
        <location evidence="7">Bacterial flagellum basal body</location>
    </subcellularLocation>
</comment>
<sequence>MRRLVIVALLAAVAPLGACTSVKTALNGPKMSPMNYPSALVPADQQVLSLASARDPAPQPASANSLWRTGARQFFHDQRAARVGDIITVLVNINDSANISNATAATKTSTNKAGITNFLGLESTLGKVLPKAFDPGNAINTNTSLAANGTGTITRQDQITLTIAAVVTQVLPNGNMIIQGRQQVKTNNDMRELTVSGIMRPEDISSSNTILHTQLAEARISYGGQGDLAAVQKTSGGTALLQKFSPF</sequence>
<dbReference type="HAMAP" id="MF_00415">
    <property type="entry name" value="FlgH"/>
    <property type="match status" value="1"/>
</dbReference>
<keyword evidence="10" id="KW-1185">Reference proteome</keyword>
<proteinExistence type="inferred from homology"/>
<dbReference type="Pfam" id="PF02107">
    <property type="entry name" value="FlgH"/>
    <property type="match status" value="1"/>
</dbReference>